<dbReference type="InterPro" id="IPR006179">
    <property type="entry name" value="5_nucleotidase/apyrase"/>
</dbReference>
<dbReference type="InterPro" id="IPR004843">
    <property type="entry name" value="Calcineurin-like_PHP"/>
</dbReference>
<dbReference type="Gene3D" id="3.60.21.10">
    <property type="match status" value="1"/>
</dbReference>
<dbReference type="CDD" id="cd07410">
    <property type="entry name" value="MPP_CpdB_N"/>
    <property type="match status" value="1"/>
</dbReference>
<evidence type="ECO:0000256" key="5">
    <source>
        <dbReference type="RuleBase" id="RU362119"/>
    </source>
</evidence>
<dbReference type="SUPFAM" id="SSF55816">
    <property type="entry name" value="5'-nucleotidase (syn. UDP-sugar hydrolase), C-terminal domain"/>
    <property type="match status" value="1"/>
</dbReference>
<evidence type="ECO:0000256" key="3">
    <source>
        <dbReference type="ARBA" id="ARBA00022729"/>
    </source>
</evidence>
<dbReference type="InterPro" id="IPR041827">
    <property type="entry name" value="CpdB_N"/>
</dbReference>
<keyword evidence="2" id="KW-0479">Metal-binding</keyword>
<organism evidence="9 10">
    <name type="scientific">Paracoccus mangrovi</name>
    <dbReference type="NCBI Taxonomy" id="1715645"/>
    <lineage>
        <taxon>Bacteria</taxon>
        <taxon>Pseudomonadati</taxon>
        <taxon>Pseudomonadota</taxon>
        <taxon>Alphaproteobacteria</taxon>
        <taxon>Rhodobacterales</taxon>
        <taxon>Paracoccaceae</taxon>
        <taxon>Paracoccus</taxon>
    </lineage>
</organism>
<dbReference type="InterPro" id="IPR008334">
    <property type="entry name" value="5'-Nucleotdase_C"/>
</dbReference>
<dbReference type="Pfam" id="PF02872">
    <property type="entry name" value="5_nucleotid_C"/>
    <property type="match status" value="1"/>
</dbReference>
<dbReference type="PANTHER" id="PTHR11575">
    <property type="entry name" value="5'-NUCLEOTIDASE-RELATED"/>
    <property type="match status" value="1"/>
</dbReference>
<dbReference type="Gene3D" id="3.90.780.10">
    <property type="entry name" value="5'-Nucleotidase, C-terminal domain"/>
    <property type="match status" value="1"/>
</dbReference>
<keyword evidence="10" id="KW-1185">Reference proteome</keyword>
<dbReference type="Pfam" id="PF00149">
    <property type="entry name" value="Metallophos"/>
    <property type="match status" value="1"/>
</dbReference>
<dbReference type="InterPro" id="IPR029052">
    <property type="entry name" value="Metallo-depent_PP-like"/>
</dbReference>
<keyword evidence="3" id="KW-0732">Signal</keyword>
<evidence type="ECO:0000259" key="8">
    <source>
        <dbReference type="Pfam" id="PF02872"/>
    </source>
</evidence>
<keyword evidence="4 5" id="KW-0547">Nucleotide-binding</keyword>
<feature type="domain" description="Calcineurin-like phosphoesterase" evidence="7">
    <location>
        <begin position="40"/>
        <end position="273"/>
    </location>
</feature>
<keyword evidence="5" id="KW-0378">Hydrolase</keyword>
<dbReference type="NCBIfam" id="NF006938">
    <property type="entry name" value="PRK09420.1"/>
    <property type="match status" value="1"/>
</dbReference>
<protein>
    <submittedName>
        <fullName evidence="9">Bifunctional 2',3'-cyclic-nucleotide 2'-phosphodiesterase/3'-nucleotidase</fullName>
    </submittedName>
</protein>
<evidence type="ECO:0000313" key="10">
    <source>
        <dbReference type="Proteomes" id="UP001595721"/>
    </source>
</evidence>
<name>A0ABV7R6C8_9RHOB</name>
<sequence>MDIHNHGLHTAQITMHPRNRMPDSHDACPLSDHDHERLDLRIMATTDLHMHVLGYDYFADRPSERLGLSRTAALIGRARRAVGNCMLFDNGDFLQGSPMGDYLAEAGDIGQRIHPAIAAMNALRYDAATLGNHDFSFGLGFLRRTLEGADFPYVATNLAPRRPLPCATTIILERRFADRGGRMRVLRIGVLGFLPPQTVDWEPELKAEMQVEDILTAARSGIADLRQQGAELILALSHSGIGALDPVPMMENASTALAALPGIDLIVAGHSHRVFPAPDHPAGPGIDVARGTLAGKPAVMPGFWGSHLGIIDLELEPVAEGWRIAAATSRAEPVIGDEDSAAVTQPALSAHRETLRHFRRRVGRTERPLSSYFTLIGDDPGLRLVAMAQRWHVRRALRGTRWRDLPILSAAAPFRAGGRGGPDHYTDVPAGRLTLRNIADLYLFPNRLCAIRLRGHEVAEWLERSASLFRQIRPGGADQPLIDPEFPSYNFDVIDGLDWQIDLTQPPRYAADGRLVHGDTQRVRELFHRGRPLSPDQEFILVTNSYRLSDCGLFAPLASGRPVLLDSTSRTREVLRRYIARRRVLSPDGRTGWSFAPMPGTSVMFATSPAAAPYLERLTTRVEEAGMDDDGFLQMRLHL</sequence>
<evidence type="ECO:0000256" key="2">
    <source>
        <dbReference type="ARBA" id="ARBA00022723"/>
    </source>
</evidence>
<proteinExistence type="inferred from homology"/>
<reference evidence="10" key="1">
    <citation type="journal article" date="2019" name="Int. J. Syst. Evol. Microbiol.">
        <title>The Global Catalogue of Microorganisms (GCM) 10K type strain sequencing project: providing services to taxonomists for standard genome sequencing and annotation.</title>
        <authorList>
            <consortium name="The Broad Institute Genomics Platform"/>
            <consortium name="The Broad Institute Genome Sequencing Center for Infectious Disease"/>
            <person name="Wu L."/>
            <person name="Ma J."/>
        </authorList>
    </citation>
    <scope>NUCLEOTIDE SEQUENCE [LARGE SCALE GENOMIC DNA]</scope>
    <source>
        <strain evidence="10">KCTC 42899</strain>
    </source>
</reference>
<evidence type="ECO:0000259" key="7">
    <source>
        <dbReference type="Pfam" id="PF00149"/>
    </source>
</evidence>
<evidence type="ECO:0000256" key="6">
    <source>
        <dbReference type="SAM" id="MobiDB-lite"/>
    </source>
</evidence>
<gene>
    <name evidence="9" type="ORF">ACFOMH_15350</name>
</gene>
<dbReference type="PANTHER" id="PTHR11575:SF6">
    <property type="entry name" value="2',3'-CYCLIC-NUCLEOTIDE 2'-PHOSPHODIESTERASE_3'-NUCLEOTIDASE"/>
    <property type="match status" value="1"/>
</dbReference>
<evidence type="ECO:0000256" key="4">
    <source>
        <dbReference type="ARBA" id="ARBA00022741"/>
    </source>
</evidence>
<evidence type="ECO:0000256" key="1">
    <source>
        <dbReference type="ARBA" id="ARBA00006654"/>
    </source>
</evidence>
<dbReference type="RefSeq" id="WP_377745559.1">
    <property type="nucleotide sequence ID" value="NZ_JBHRXJ010000012.1"/>
</dbReference>
<dbReference type="SUPFAM" id="SSF56300">
    <property type="entry name" value="Metallo-dependent phosphatases"/>
    <property type="match status" value="1"/>
</dbReference>
<evidence type="ECO:0000313" key="9">
    <source>
        <dbReference type="EMBL" id="MFC3529553.1"/>
    </source>
</evidence>
<accession>A0ABV7R6C8</accession>
<dbReference type="EMBL" id="JBHRXJ010000012">
    <property type="protein sequence ID" value="MFC3529553.1"/>
    <property type="molecule type" value="Genomic_DNA"/>
</dbReference>
<dbReference type="PRINTS" id="PR01607">
    <property type="entry name" value="APYRASEFAMLY"/>
</dbReference>
<comment type="caution">
    <text evidence="9">The sequence shown here is derived from an EMBL/GenBank/DDBJ whole genome shotgun (WGS) entry which is preliminary data.</text>
</comment>
<dbReference type="InterPro" id="IPR036907">
    <property type="entry name" value="5'-Nucleotdase_C_sf"/>
</dbReference>
<feature type="domain" description="5'-Nucleotidase C-terminal" evidence="8">
    <location>
        <begin position="426"/>
        <end position="554"/>
    </location>
</feature>
<dbReference type="Proteomes" id="UP001595721">
    <property type="component" value="Unassembled WGS sequence"/>
</dbReference>
<feature type="region of interest" description="Disordered" evidence="6">
    <location>
        <begin position="1"/>
        <end position="25"/>
    </location>
</feature>
<comment type="similarity">
    <text evidence="1 5">Belongs to the 5'-nucleotidase family.</text>
</comment>